<sequence>MKKIIYLVNHGEAEGFTAHDGLTAKGIVHASQLAEFLERRSIDRIITSPLMRARQTATEIGEKLGIHIEEDSRLAERQISSQVFDDWLLKVEDTFLDLNLSYEDGETSNEAMHRACDVIEELSDNSHTVLVTHSLLLVLLMRCFNDRIGFDDWQAIRHPDVYELEITDTGTEITQLMESI</sequence>
<dbReference type="EMBL" id="JAUBDH010000004">
    <property type="protein sequence ID" value="MDW0109937.1"/>
    <property type="molecule type" value="Genomic_DNA"/>
</dbReference>
<comment type="caution">
    <text evidence="1">The sequence shown here is derived from an EMBL/GenBank/DDBJ whole genome shotgun (WGS) entry which is preliminary data.</text>
</comment>
<dbReference type="Pfam" id="PF00300">
    <property type="entry name" value="His_Phos_1"/>
    <property type="match status" value="1"/>
</dbReference>
<reference evidence="1 2" key="1">
    <citation type="submission" date="2023-06" db="EMBL/GenBank/DDBJ databases">
        <title>Sporosarcina sp. nov., isolated from Korean traditional fermented seafood 'Jeotgal'.</title>
        <authorList>
            <person name="Yang A.-I."/>
            <person name="Shin N.-R."/>
        </authorList>
    </citation>
    <scope>NUCLEOTIDE SEQUENCE [LARGE SCALE GENOMIC DNA]</scope>
    <source>
        <strain evidence="1 2">KCTC3840</strain>
    </source>
</reference>
<dbReference type="RefSeq" id="WP_317935489.1">
    <property type="nucleotide sequence ID" value="NZ_JAUBDH010000004.1"/>
</dbReference>
<dbReference type="Proteomes" id="UP001280629">
    <property type="component" value="Unassembled WGS sequence"/>
</dbReference>
<protein>
    <submittedName>
        <fullName evidence="1">Histidine phosphatase family protein</fullName>
        <ecNumber evidence="1">3.1.3.-</ecNumber>
    </submittedName>
</protein>
<dbReference type="Gene3D" id="3.40.50.1240">
    <property type="entry name" value="Phosphoglycerate mutase-like"/>
    <property type="match status" value="1"/>
</dbReference>
<proteinExistence type="predicted"/>
<evidence type="ECO:0000313" key="2">
    <source>
        <dbReference type="Proteomes" id="UP001280629"/>
    </source>
</evidence>
<dbReference type="EC" id="3.1.3.-" evidence="1"/>
<dbReference type="SUPFAM" id="SSF53254">
    <property type="entry name" value="Phosphoglycerate mutase-like"/>
    <property type="match status" value="1"/>
</dbReference>
<keyword evidence="2" id="KW-1185">Reference proteome</keyword>
<evidence type="ECO:0000313" key="1">
    <source>
        <dbReference type="EMBL" id="MDW0109937.1"/>
    </source>
</evidence>
<name>A0ABU4G0L5_9BACL</name>
<dbReference type="GO" id="GO:0016787">
    <property type="term" value="F:hydrolase activity"/>
    <property type="evidence" value="ECO:0007669"/>
    <property type="project" value="UniProtKB-KW"/>
</dbReference>
<dbReference type="PANTHER" id="PTHR48100">
    <property type="entry name" value="BROAD-SPECIFICITY PHOSPHATASE YOR283W-RELATED"/>
    <property type="match status" value="1"/>
</dbReference>
<dbReference type="InterPro" id="IPR029033">
    <property type="entry name" value="His_PPase_superfam"/>
</dbReference>
<dbReference type="PIRSF" id="PIRSF000709">
    <property type="entry name" value="6PFK_2-Ptase"/>
    <property type="match status" value="1"/>
</dbReference>
<dbReference type="InterPro" id="IPR050275">
    <property type="entry name" value="PGM_Phosphatase"/>
</dbReference>
<dbReference type="InterPro" id="IPR013078">
    <property type="entry name" value="His_Pase_superF_clade-1"/>
</dbReference>
<accession>A0ABU4G0L5</accession>
<keyword evidence="1" id="KW-0378">Hydrolase</keyword>
<organism evidence="1 2">
    <name type="scientific">Sporosarcina aquimarina</name>
    <dbReference type="NCBI Taxonomy" id="114975"/>
    <lineage>
        <taxon>Bacteria</taxon>
        <taxon>Bacillati</taxon>
        <taxon>Bacillota</taxon>
        <taxon>Bacilli</taxon>
        <taxon>Bacillales</taxon>
        <taxon>Caryophanaceae</taxon>
        <taxon>Sporosarcina</taxon>
    </lineage>
</organism>
<dbReference type="SMART" id="SM00855">
    <property type="entry name" value="PGAM"/>
    <property type="match status" value="1"/>
</dbReference>
<dbReference type="CDD" id="cd07067">
    <property type="entry name" value="HP_PGM_like"/>
    <property type="match status" value="1"/>
</dbReference>
<gene>
    <name evidence="1" type="ORF">QT716_07670</name>
</gene>
<dbReference type="PANTHER" id="PTHR48100:SF1">
    <property type="entry name" value="HISTIDINE PHOSPHATASE FAMILY PROTEIN-RELATED"/>
    <property type="match status" value="1"/>
</dbReference>